<dbReference type="EMBL" id="LAEW01000001">
    <property type="protein sequence ID" value="KJQ45972.1"/>
    <property type="molecule type" value="Genomic_DNA"/>
</dbReference>
<dbReference type="PANTHER" id="PTHR34614">
    <property type="match status" value="1"/>
</dbReference>
<keyword evidence="1" id="KW-0812">Transmembrane</keyword>
<feature type="transmembrane region" description="Helical" evidence="1">
    <location>
        <begin position="470"/>
        <end position="491"/>
    </location>
</feature>
<sequence>MKKSRNDVKRQWRTSIARVKKGEYLSIGVPRSDNKGFVYRLGYGYLHELKQYHDGPLAIIKAIIANFPLSWTKEQARTKLDEIFKEKKETKKEVLERFKGYEVVEKLFDYFNIFNDCSPTKSTTLKDVVLQLIYQRIKNPISVFNTYKTAKKEKIDTHSKNSFYRSLDYIAKNKDEILRNLNTKICANTNRKIDVLWFDATTTYFETFSREGYKKPGYSKDGKFKEDQIVIGMATDENGIPLHYKIFPGNVADSNTLIPFMLEIADIYEVNSVTIIADKGMSVNRNIRFLESKNWKYIISYRMKAGSKQFKEYVLDEKDYINDGGLIYKTRDIASSYNKKRINGHFRRQIISFSQKRATKDKNNKDILIQNFTKKMNKDNLVSCDDLAGSKKYRFFKPINKGAFYELDIEKIQEDQKYDGYYVYETNRTDLSVKEVINLYSKQWQIESNFKTLKGKLSLRPMYLSTWNHIVGYICLCFISLVFLNYIIYILNSKLGLTGKSKITEHKVINVIKEVKEIEVFVNKQKIETIQVYNDELQENWQTYQILLELLTKEKVTYTLHYKKHNLWDQKFT</sequence>
<keyword evidence="1" id="KW-1133">Transmembrane helix</keyword>
<dbReference type="Pfam" id="PF01609">
    <property type="entry name" value="DDE_Tnp_1"/>
    <property type="match status" value="1"/>
</dbReference>
<accession>A0AAE2EJ11</accession>
<protein>
    <submittedName>
        <fullName evidence="3">Transposase DDE domain protein</fullName>
    </submittedName>
</protein>
<dbReference type="Proteomes" id="UP000033624">
    <property type="component" value="Unassembled WGS sequence"/>
</dbReference>
<dbReference type="AlphaFoldDB" id="A0AAE2EJ11"/>
<proteinExistence type="predicted"/>
<dbReference type="InterPro" id="IPR002559">
    <property type="entry name" value="Transposase_11"/>
</dbReference>
<evidence type="ECO:0000259" key="2">
    <source>
        <dbReference type="Pfam" id="PF01609"/>
    </source>
</evidence>
<reference evidence="3 4" key="1">
    <citation type="submission" date="2015-02" db="EMBL/GenBank/DDBJ databases">
        <title>Mycoplasma mycoides subsp. mycoides strain:B237 Genome sequencing.</title>
        <authorList>
            <person name="Fischer A."/>
            <person name="Santana-Cruz I."/>
            <person name="Schieck E."/>
            <person name="Gourle H."/>
            <person name="Lambert M."/>
            <person name="Nadendla S."/>
            <person name="Miller R.A."/>
            <person name="Weber J."/>
            <person name="Bongcam-Rudloff E."/>
            <person name="Vashee S."/>
            <person name="Frey J."/>
            <person name="Jores J."/>
        </authorList>
    </citation>
    <scope>NUCLEOTIDE SEQUENCE [LARGE SCALE GENOMIC DNA]</scope>
    <source>
        <strain evidence="3 4">B237</strain>
    </source>
</reference>
<feature type="domain" description="Transposase IS4-like" evidence="2">
    <location>
        <begin position="192"/>
        <end position="482"/>
    </location>
</feature>
<evidence type="ECO:0000313" key="4">
    <source>
        <dbReference type="Proteomes" id="UP000033624"/>
    </source>
</evidence>
<comment type="caution">
    <text evidence="3">The sequence shown here is derived from an EMBL/GenBank/DDBJ whole genome shotgun (WGS) entry which is preliminary data.</text>
</comment>
<dbReference type="GO" id="GO:0006313">
    <property type="term" value="P:DNA transposition"/>
    <property type="evidence" value="ECO:0007669"/>
    <property type="project" value="InterPro"/>
</dbReference>
<dbReference type="PANTHER" id="PTHR34614:SF2">
    <property type="entry name" value="TRANSPOSASE IS4-LIKE DOMAIN-CONTAINING PROTEIN"/>
    <property type="match status" value="1"/>
</dbReference>
<keyword evidence="1" id="KW-0472">Membrane</keyword>
<dbReference type="InterPro" id="IPR047654">
    <property type="entry name" value="IS1634_transpos"/>
</dbReference>
<dbReference type="SUPFAM" id="SSF53098">
    <property type="entry name" value="Ribonuclease H-like"/>
    <property type="match status" value="1"/>
</dbReference>
<name>A0AAE2EJ11_MYCMY</name>
<dbReference type="GO" id="GO:0003677">
    <property type="term" value="F:DNA binding"/>
    <property type="evidence" value="ECO:0007669"/>
    <property type="project" value="InterPro"/>
</dbReference>
<evidence type="ECO:0000256" key="1">
    <source>
        <dbReference type="SAM" id="Phobius"/>
    </source>
</evidence>
<dbReference type="RefSeq" id="WP_045596719.1">
    <property type="nucleotide sequence ID" value="NZ_CP143997.1"/>
</dbReference>
<gene>
    <name evidence="3" type="ORF">TS59_1118</name>
</gene>
<organism evidence="3 4">
    <name type="scientific">Mycoplasma mycoides subsp. mycoides</name>
    <dbReference type="NCBI Taxonomy" id="2103"/>
    <lineage>
        <taxon>Bacteria</taxon>
        <taxon>Bacillati</taxon>
        <taxon>Mycoplasmatota</taxon>
        <taxon>Mollicutes</taxon>
        <taxon>Mycoplasmataceae</taxon>
        <taxon>Mycoplasma</taxon>
    </lineage>
</organism>
<dbReference type="InterPro" id="IPR012337">
    <property type="entry name" value="RNaseH-like_sf"/>
</dbReference>
<evidence type="ECO:0000313" key="3">
    <source>
        <dbReference type="EMBL" id="KJQ45972.1"/>
    </source>
</evidence>
<dbReference type="NCBIfam" id="NF033559">
    <property type="entry name" value="transpos_IS1634"/>
    <property type="match status" value="1"/>
</dbReference>
<dbReference type="GO" id="GO:0004803">
    <property type="term" value="F:transposase activity"/>
    <property type="evidence" value="ECO:0007669"/>
    <property type="project" value="InterPro"/>
</dbReference>